<reference evidence="6 7" key="1">
    <citation type="submission" date="2016-10" db="EMBL/GenBank/DDBJ databases">
        <authorList>
            <person name="de Groot N.N."/>
        </authorList>
    </citation>
    <scope>NUCLEOTIDE SEQUENCE [LARGE SCALE GENOMIC DNA]</scope>
    <source>
        <strain evidence="6 7">DSM 44945</strain>
    </source>
</reference>
<evidence type="ECO:0000256" key="1">
    <source>
        <dbReference type="ARBA" id="ARBA00007074"/>
    </source>
</evidence>
<dbReference type="InterPro" id="IPR051202">
    <property type="entry name" value="Peptidase_C40"/>
</dbReference>
<dbReference type="Gene3D" id="2.30.30.40">
    <property type="entry name" value="SH3 Domains"/>
    <property type="match status" value="1"/>
</dbReference>
<proteinExistence type="inferred from homology"/>
<accession>A0A1I2KJR1</accession>
<dbReference type="Proteomes" id="UP000198661">
    <property type="component" value="Unassembled WGS sequence"/>
</dbReference>
<feature type="domain" description="NlpC/P60" evidence="5">
    <location>
        <begin position="177"/>
        <end position="301"/>
    </location>
</feature>
<dbReference type="GO" id="GO:0006508">
    <property type="term" value="P:proteolysis"/>
    <property type="evidence" value="ECO:0007669"/>
    <property type="project" value="UniProtKB-KW"/>
</dbReference>
<dbReference type="GO" id="GO:0008234">
    <property type="term" value="F:cysteine-type peptidase activity"/>
    <property type="evidence" value="ECO:0007669"/>
    <property type="project" value="UniProtKB-KW"/>
</dbReference>
<evidence type="ECO:0000259" key="5">
    <source>
        <dbReference type="PROSITE" id="PS51935"/>
    </source>
</evidence>
<dbReference type="SUPFAM" id="SSF54001">
    <property type="entry name" value="Cysteine proteinases"/>
    <property type="match status" value="1"/>
</dbReference>
<dbReference type="Pfam" id="PF18348">
    <property type="entry name" value="SH3_16"/>
    <property type="match status" value="1"/>
</dbReference>
<dbReference type="OrthoDB" id="9813368at2"/>
<evidence type="ECO:0000256" key="3">
    <source>
        <dbReference type="ARBA" id="ARBA00022801"/>
    </source>
</evidence>
<name>A0A1I2KJR1_9BACL</name>
<gene>
    <name evidence="6" type="ORF">SAMN04488025_10297</name>
</gene>
<evidence type="ECO:0000256" key="4">
    <source>
        <dbReference type="ARBA" id="ARBA00022807"/>
    </source>
</evidence>
<dbReference type="Pfam" id="PF00877">
    <property type="entry name" value="NLPC_P60"/>
    <property type="match status" value="1"/>
</dbReference>
<dbReference type="EMBL" id="FOOK01000002">
    <property type="protein sequence ID" value="SFF67194.1"/>
    <property type="molecule type" value="Genomic_DNA"/>
</dbReference>
<keyword evidence="3" id="KW-0378">Hydrolase</keyword>
<dbReference type="PROSITE" id="PS51935">
    <property type="entry name" value="NLPC_P60"/>
    <property type="match status" value="1"/>
</dbReference>
<keyword evidence="7" id="KW-1185">Reference proteome</keyword>
<dbReference type="Gene3D" id="3.90.1720.10">
    <property type="entry name" value="endopeptidase domain like (from Nostoc punctiforme)"/>
    <property type="match status" value="1"/>
</dbReference>
<organism evidence="6 7">
    <name type="scientific">Planifilum fulgidum</name>
    <dbReference type="NCBI Taxonomy" id="201973"/>
    <lineage>
        <taxon>Bacteria</taxon>
        <taxon>Bacillati</taxon>
        <taxon>Bacillota</taxon>
        <taxon>Bacilli</taxon>
        <taxon>Bacillales</taxon>
        <taxon>Thermoactinomycetaceae</taxon>
        <taxon>Planifilum</taxon>
    </lineage>
</organism>
<evidence type="ECO:0000256" key="2">
    <source>
        <dbReference type="ARBA" id="ARBA00022670"/>
    </source>
</evidence>
<comment type="similarity">
    <text evidence="1">Belongs to the peptidase C40 family.</text>
</comment>
<protein>
    <submittedName>
        <fullName evidence="6">NlpC/P60 family protein</fullName>
    </submittedName>
</protein>
<evidence type="ECO:0000313" key="6">
    <source>
        <dbReference type="EMBL" id="SFF67194.1"/>
    </source>
</evidence>
<dbReference type="AlphaFoldDB" id="A0A1I2KJR1"/>
<dbReference type="InterPro" id="IPR041382">
    <property type="entry name" value="SH3_16"/>
</dbReference>
<dbReference type="PANTHER" id="PTHR47053">
    <property type="entry name" value="MUREIN DD-ENDOPEPTIDASE MEPH-RELATED"/>
    <property type="match status" value="1"/>
</dbReference>
<dbReference type="PANTHER" id="PTHR47053:SF3">
    <property type="entry name" value="GAMMA-D-GLUTAMYL-L-LYSINE DIPEPTIDYL-PEPTIDASE"/>
    <property type="match status" value="1"/>
</dbReference>
<dbReference type="InterPro" id="IPR000064">
    <property type="entry name" value="NLP_P60_dom"/>
</dbReference>
<dbReference type="InterPro" id="IPR038765">
    <property type="entry name" value="Papain-like_cys_pep_sf"/>
</dbReference>
<dbReference type="STRING" id="201973.SAMN04488025_10297"/>
<sequence>MDIRFVDVTVGNVWSSPEKPRDLDAPSLFRPADIKEWLSRLDGDEKGRIDLVGRLETQVLYGEPVWIVGERNGWAEIRVPEQYSHKDESGYPGWIPLEQLTFHPDYHQAWQTEPLAYVTVPFTRLRLEGSESEQSLGFMSKLPWLGEVDGEAIVLTPRGTVGRLPAEDITVARTLPTAGGEVRVATAKRFLGLPYLWGGTSAYGFDCSGLMYRVFESAGIRIPRDAGDQARFGKRVTKEELRPGDLVFFAYNEGKGEIHHVGMYVGEGNFLHSPRTGHPVRIDRLSEENYAREFCLARRYQGNETF</sequence>
<dbReference type="RefSeq" id="WP_092035539.1">
    <property type="nucleotide sequence ID" value="NZ_FOOK01000002.1"/>
</dbReference>
<keyword evidence="4" id="KW-0788">Thiol protease</keyword>
<keyword evidence="2" id="KW-0645">Protease</keyword>
<evidence type="ECO:0000313" key="7">
    <source>
        <dbReference type="Proteomes" id="UP000198661"/>
    </source>
</evidence>